<dbReference type="EMBL" id="CP046904">
    <property type="protein sequence ID" value="QGZ38644.1"/>
    <property type="molecule type" value="Genomic_DNA"/>
</dbReference>
<sequence length="252" mass="27440">MSYLHPSGTMIDLGVNIDHVATLRNARGTKYPDPIRAALLAEQAGADCITLHLREDRRHIKDADVIALAPQLITRMNLEAAVTPEMIDFACRIKPADVCLVPEKRTEITTEGGLDVVRFHKEVAAAVKQLQGENIRVSLFIDADEDQIAAAADVGAPVIELHTGAYADAEGEEQQKELERIKAGVRWGVQRGLKVNAGHGLHYTNVQAIAAIPQIEELNIGHAIVAHSVFVGWENAVREMKAIMVSTRLGAK</sequence>
<feature type="binding site" evidence="4">
    <location>
        <position position="16"/>
    </location>
    <ligand>
        <name>3-amino-2-oxopropyl phosphate</name>
        <dbReference type="ChEBI" id="CHEBI:57279"/>
    </ligand>
</feature>
<dbReference type="SUPFAM" id="SSF63892">
    <property type="entry name" value="Pyridoxine 5'-phosphate synthase"/>
    <property type="match status" value="1"/>
</dbReference>
<reference evidence="6 9" key="3">
    <citation type="submission" date="2019-12" db="EMBL/GenBank/DDBJ databases">
        <title>Draft Genome Sequences of Six Type Strains of the Genus Massilia.</title>
        <authorList>
            <person name="Miess H."/>
            <person name="Frediansyah A."/>
            <person name="Goeker M."/>
            <person name="Gross H."/>
        </authorList>
    </citation>
    <scope>NUCLEOTIDE SEQUENCE [LARGE SCALE GENOMIC DNA]</scope>
    <source>
        <strain evidence="6 9">DSM 26639</strain>
    </source>
</reference>
<dbReference type="Gene3D" id="3.20.20.70">
    <property type="entry name" value="Aldolase class I"/>
    <property type="match status" value="1"/>
</dbReference>
<feature type="binding site" evidence="4">
    <location>
        <begin position="18"/>
        <end position="19"/>
    </location>
    <ligand>
        <name>1-deoxy-D-xylulose 5-phosphate</name>
        <dbReference type="ChEBI" id="CHEBI:57792"/>
    </ligand>
</feature>
<dbReference type="UniPathway" id="UPA00244">
    <property type="reaction ID" value="UER00313"/>
</dbReference>
<keyword evidence="1 4" id="KW-0963">Cytoplasm</keyword>
<dbReference type="NCBIfam" id="NF003624">
    <property type="entry name" value="PRK05265.1-2"/>
    <property type="match status" value="1"/>
</dbReference>
<evidence type="ECO:0000256" key="5">
    <source>
        <dbReference type="NCBIfam" id="TIGR00559"/>
    </source>
</evidence>
<comment type="pathway">
    <text evidence="4">Cofactor biosynthesis; pyridoxine 5'-phosphate biosynthesis; pyridoxine 5'-phosphate from D-erythrose 4-phosphate: step 5/5.</text>
</comment>
<evidence type="ECO:0000256" key="3">
    <source>
        <dbReference type="ARBA" id="ARBA00023096"/>
    </source>
</evidence>
<feature type="site" description="Transition state stabilizer" evidence="4">
    <location>
        <position position="160"/>
    </location>
</feature>
<feature type="binding site" evidence="4">
    <location>
        <position position="109"/>
    </location>
    <ligand>
        <name>1-deoxy-D-xylulose 5-phosphate</name>
        <dbReference type="ChEBI" id="CHEBI:57792"/>
    </ligand>
</feature>
<evidence type="ECO:0000256" key="1">
    <source>
        <dbReference type="ARBA" id="ARBA00022490"/>
    </source>
</evidence>
<dbReference type="HAMAP" id="MF_00279">
    <property type="entry name" value="PdxJ"/>
    <property type="match status" value="1"/>
</dbReference>
<comment type="subunit">
    <text evidence="4">Homooctamer; tetramer of dimers.</text>
</comment>
<reference evidence="7 8" key="1">
    <citation type="journal article" date="2015" name="Stand. Genomic Sci.">
        <title>Genomic Encyclopedia of Bacterial and Archaeal Type Strains, Phase III: the genomes of soil and plant-associated and newly described type strains.</title>
        <authorList>
            <person name="Whitman W.B."/>
            <person name="Woyke T."/>
            <person name="Klenk H.P."/>
            <person name="Zhou Y."/>
            <person name="Lilburn T.G."/>
            <person name="Beck B.J."/>
            <person name="De Vos P."/>
            <person name="Vandamme P."/>
            <person name="Eisen J.A."/>
            <person name="Garrity G."/>
            <person name="Hugenholtz P."/>
            <person name="Kyrpides N.C."/>
        </authorList>
    </citation>
    <scope>NUCLEOTIDE SEQUENCE [LARGE SCALE GENOMIC DNA]</scope>
    <source>
        <strain evidence="7 8">CGMCC 1.10685</strain>
    </source>
</reference>
<comment type="catalytic activity">
    <reaction evidence="4">
        <text>3-amino-2-oxopropyl phosphate + 1-deoxy-D-xylulose 5-phosphate = pyridoxine 5'-phosphate + phosphate + 2 H2O + H(+)</text>
        <dbReference type="Rhea" id="RHEA:15265"/>
        <dbReference type="ChEBI" id="CHEBI:15377"/>
        <dbReference type="ChEBI" id="CHEBI:15378"/>
        <dbReference type="ChEBI" id="CHEBI:43474"/>
        <dbReference type="ChEBI" id="CHEBI:57279"/>
        <dbReference type="ChEBI" id="CHEBI:57792"/>
        <dbReference type="ChEBI" id="CHEBI:58589"/>
        <dbReference type="EC" id="2.6.99.2"/>
    </reaction>
</comment>
<dbReference type="NCBIfam" id="NF003625">
    <property type="entry name" value="PRK05265.1-3"/>
    <property type="match status" value="1"/>
</dbReference>
<evidence type="ECO:0000313" key="6">
    <source>
        <dbReference type="EMBL" id="QGZ38644.1"/>
    </source>
</evidence>
<feature type="binding site" evidence="4">
    <location>
        <position position="200"/>
    </location>
    <ligand>
        <name>3-amino-2-oxopropyl phosphate</name>
        <dbReference type="ChEBI" id="CHEBI:57279"/>
    </ligand>
</feature>
<comment type="function">
    <text evidence="4">Catalyzes the complicated ring closure reaction between the two acyclic compounds 1-deoxy-D-xylulose-5-phosphate (DXP) and 3-amino-2-oxopropyl phosphate (1-amino-acetone-3-phosphate or AAP) to form pyridoxine 5'-phosphate (PNP) and inorganic phosphate.</text>
</comment>
<dbReference type="InterPro" id="IPR013785">
    <property type="entry name" value="Aldolase_TIM"/>
</dbReference>
<dbReference type="Proteomes" id="UP000437862">
    <property type="component" value="Chromosome"/>
</dbReference>
<feature type="binding site" evidence="4">
    <location>
        <position position="54"/>
    </location>
    <ligand>
        <name>1-deoxy-D-xylulose 5-phosphate</name>
        <dbReference type="ChEBI" id="CHEBI:57792"/>
    </ligand>
</feature>
<accession>A0A562PZA3</accession>
<keyword evidence="9" id="KW-1185">Reference proteome</keyword>
<dbReference type="AlphaFoldDB" id="A0A562PZA3"/>
<dbReference type="FunFam" id="3.20.20.70:FF:000042">
    <property type="entry name" value="Pyridoxine 5'-phosphate synthase"/>
    <property type="match status" value="1"/>
</dbReference>
<dbReference type="GO" id="GO:0008615">
    <property type="term" value="P:pyridoxine biosynthetic process"/>
    <property type="evidence" value="ECO:0007669"/>
    <property type="project" value="UniProtKB-UniRule"/>
</dbReference>
<feature type="active site" description="Proton donor" evidence="4">
    <location>
        <position position="199"/>
    </location>
</feature>
<keyword evidence="3 4" id="KW-0664">Pyridoxine biosynthesis</keyword>
<dbReference type="CDD" id="cd00003">
    <property type="entry name" value="PNPsynthase"/>
    <property type="match status" value="1"/>
</dbReference>
<dbReference type="EMBL" id="VLKW01000002">
    <property type="protein sequence ID" value="TWI49782.1"/>
    <property type="molecule type" value="Genomic_DNA"/>
</dbReference>
<proteinExistence type="inferred from homology"/>
<feature type="active site" description="Proton acceptor" evidence="4">
    <location>
        <position position="79"/>
    </location>
</feature>
<dbReference type="GO" id="GO:0033856">
    <property type="term" value="F:pyridoxine 5'-phosphate synthase activity"/>
    <property type="evidence" value="ECO:0007669"/>
    <property type="project" value="UniProtKB-UniRule"/>
</dbReference>
<feature type="binding site" evidence="4">
    <location>
        <position position="27"/>
    </location>
    <ligand>
        <name>3-amino-2-oxopropyl phosphate</name>
        <dbReference type="ChEBI" id="CHEBI:57279"/>
    </ligand>
</feature>
<evidence type="ECO:0000313" key="8">
    <source>
        <dbReference type="Proteomes" id="UP000315112"/>
    </source>
</evidence>
<dbReference type="PANTHER" id="PTHR30456:SF0">
    <property type="entry name" value="PYRIDOXINE 5'-PHOSPHATE SYNTHASE"/>
    <property type="match status" value="1"/>
</dbReference>
<dbReference type="NCBIfam" id="NF003627">
    <property type="entry name" value="PRK05265.1-5"/>
    <property type="match status" value="1"/>
</dbReference>
<name>A0A562PZA3_9BURK</name>
<dbReference type="InterPro" id="IPR036130">
    <property type="entry name" value="Pyridoxine-5'_phos_synth"/>
</dbReference>
<organism evidence="7 8">
    <name type="scientific">Pseudoduganella flava</name>
    <dbReference type="NCBI Taxonomy" id="871742"/>
    <lineage>
        <taxon>Bacteria</taxon>
        <taxon>Pseudomonadati</taxon>
        <taxon>Pseudomonadota</taxon>
        <taxon>Betaproteobacteria</taxon>
        <taxon>Burkholderiales</taxon>
        <taxon>Oxalobacteraceae</taxon>
        <taxon>Telluria group</taxon>
        <taxon>Pseudoduganella</taxon>
    </lineage>
</organism>
<dbReference type="Proteomes" id="UP000315112">
    <property type="component" value="Unassembled WGS sequence"/>
</dbReference>
<dbReference type="NCBIfam" id="TIGR00559">
    <property type="entry name" value="pdxJ"/>
    <property type="match status" value="1"/>
</dbReference>
<feature type="binding site" evidence="4">
    <location>
        <begin position="221"/>
        <end position="222"/>
    </location>
    <ligand>
        <name>3-amino-2-oxopropyl phosphate</name>
        <dbReference type="ChEBI" id="CHEBI:57279"/>
    </ligand>
</feature>
<reference evidence="7" key="2">
    <citation type="submission" date="2019-07" db="EMBL/GenBank/DDBJ databases">
        <authorList>
            <person name="Whitman W."/>
            <person name="Huntemann M."/>
            <person name="Clum A."/>
            <person name="Pillay M."/>
            <person name="Palaniappan K."/>
            <person name="Varghese N."/>
            <person name="Mikhailova N."/>
            <person name="Stamatis D."/>
            <person name="Reddy T."/>
            <person name="Daum C."/>
            <person name="Shapiro N."/>
            <person name="Ivanova N."/>
            <person name="Kyrpides N."/>
            <person name="Woyke T."/>
        </authorList>
    </citation>
    <scope>NUCLEOTIDE SEQUENCE</scope>
    <source>
        <strain evidence="7">CGMCC 1.10685</strain>
    </source>
</reference>
<keyword evidence="2 4" id="KW-0808">Transferase</keyword>
<dbReference type="NCBIfam" id="NF003623">
    <property type="entry name" value="PRK05265.1-1"/>
    <property type="match status" value="1"/>
</dbReference>
<gene>
    <name evidence="4 6" type="primary">pdxJ</name>
    <name evidence="6" type="ORF">GO485_05985</name>
    <name evidence="7" type="ORF">IP92_01003</name>
</gene>
<comment type="similarity">
    <text evidence="4">Belongs to the PNP synthase family.</text>
</comment>
<dbReference type="OrthoDB" id="9806590at2"/>
<feature type="binding site" evidence="4">
    <location>
        <position position="59"/>
    </location>
    <ligand>
        <name>1-deoxy-D-xylulose 5-phosphate</name>
        <dbReference type="ChEBI" id="CHEBI:57792"/>
    </ligand>
</feature>
<dbReference type="RefSeq" id="WP_145873449.1">
    <property type="nucleotide sequence ID" value="NZ_CP046904.1"/>
</dbReference>
<dbReference type="InterPro" id="IPR004569">
    <property type="entry name" value="PyrdxlP_synth_PdxJ"/>
</dbReference>
<dbReference type="EC" id="2.6.99.2" evidence="4 5"/>
<protein>
    <recommendedName>
        <fullName evidence="4 5">Pyridoxine 5'-phosphate synthase</fullName>
        <shortName evidence="4">PNP synthase</shortName>
        <ecNumber evidence="4 5">2.6.99.2</ecNumber>
    </recommendedName>
</protein>
<evidence type="ECO:0000313" key="7">
    <source>
        <dbReference type="EMBL" id="TWI49782.1"/>
    </source>
</evidence>
<dbReference type="GO" id="GO:0005829">
    <property type="term" value="C:cytosol"/>
    <property type="evidence" value="ECO:0007669"/>
    <property type="project" value="TreeGrafter"/>
</dbReference>
<dbReference type="Pfam" id="PF03740">
    <property type="entry name" value="PdxJ"/>
    <property type="match status" value="1"/>
</dbReference>
<evidence type="ECO:0000256" key="2">
    <source>
        <dbReference type="ARBA" id="ARBA00022679"/>
    </source>
</evidence>
<evidence type="ECO:0000313" key="9">
    <source>
        <dbReference type="Proteomes" id="UP000437862"/>
    </source>
</evidence>
<evidence type="ECO:0000256" key="4">
    <source>
        <dbReference type="HAMAP-Rule" id="MF_00279"/>
    </source>
</evidence>
<comment type="subcellular location">
    <subcellularLocation>
        <location evidence="4">Cytoplasm</location>
    </subcellularLocation>
</comment>
<feature type="active site" description="Proton acceptor" evidence="4">
    <location>
        <position position="52"/>
    </location>
</feature>
<dbReference type="PANTHER" id="PTHR30456">
    <property type="entry name" value="PYRIDOXINE 5'-PHOSPHATE SYNTHASE"/>
    <property type="match status" value="1"/>
</dbReference>